<dbReference type="InterPro" id="IPR009008">
    <property type="entry name" value="Val/Leu/Ile-tRNA-synth_edit"/>
</dbReference>
<evidence type="ECO:0000313" key="14">
    <source>
        <dbReference type="RefSeq" id="XP_015183136.1"/>
    </source>
</evidence>
<evidence type="ECO:0000256" key="7">
    <source>
        <dbReference type="ARBA" id="ARBA00023146"/>
    </source>
</evidence>
<dbReference type="InterPro" id="IPR009080">
    <property type="entry name" value="tRNAsynth_Ia_anticodon-bd"/>
</dbReference>
<keyword evidence="3 9" id="KW-0436">Ligase</keyword>
<dbReference type="Gene3D" id="1.10.730.20">
    <property type="match status" value="1"/>
</dbReference>
<dbReference type="InterPro" id="IPR001412">
    <property type="entry name" value="aa-tRNA-synth_I_CS"/>
</dbReference>
<keyword evidence="5 9" id="KW-0067">ATP-binding</keyword>
<reference evidence="14" key="1">
    <citation type="submission" date="2025-08" db="UniProtKB">
        <authorList>
            <consortium name="RefSeq"/>
        </authorList>
    </citation>
    <scope>IDENTIFICATION</scope>
    <source>
        <tissue evidence="14">Whole body</tissue>
    </source>
</reference>
<evidence type="ECO:0000256" key="4">
    <source>
        <dbReference type="ARBA" id="ARBA00022741"/>
    </source>
</evidence>
<evidence type="ECO:0000256" key="1">
    <source>
        <dbReference type="ARBA" id="ARBA00005594"/>
    </source>
</evidence>
<evidence type="ECO:0000256" key="2">
    <source>
        <dbReference type="ARBA" id="ARBA00013165"/>
    </source>
</evidence>
<dbReference type="Proteomes" id="UP000694924">
    <property type="component" value="Unplaced"/>
</dbReference>
<dbReference type="InterPro" id="IPR002300">
    <property type="entry name" value="aa-tRNA-synth_Ia"/>
</dbReference>
<dbReference type="SUPFAM" id="SSF50677">
    <property type="entry name" value="ValRS/IleRS/LeuRS editing domain"/>
    <property type="match status" value="1"/>
</dbReference>
<accession>A0ABM1ISE9</accession>
<dbReference type="Gene3D" id="3.40.50.620">
    <property type="entry name" value="HUPs"/>
    <property type="match status" value="2"/>
</dbReference>
<evidence type="ECO:0000256" key="10">
    <source>
        <dbReference type="SAM" id="MobiDB-lite"/>
    </source>
</evidence>
<dbReference type="InterPro" id="IPR002301">
    <property type="entry name" value="Ile-tRNA-ligase"/>
</dbReference>
<evidence type="ECO:0000256" key="6">
    <source>
        <dbReference type="ARBA" id="ARBA00022917"/>
    </source>
</evidence>
<dbReference type="PANTHER" id="PTHR42765:SF1">
    <property type="entry name" value="ISOLEUCINE--TRNA LIGASE, MITOCHONDRIAL"/>
    <property type="match status" value="1"/>
</dbReference>
<feature type="region of interest" description="Disordered" evidence="10">
    <location>
        <begin position="656"/>
        <end position="675"/>
    </location>
</feature>
<dbReference type="InterPro" id="IPR014729">
    <property type="entry name" value="Rossmann-like_a/b/a_fold"/>
</dbReference>
<keyword evidence="6 9" id="KW-0648">Protein biosynthesis</keyword>
<keyword evidence="4 9" id="KW-0547">Nucleotide-binding</keyword>
<comment type="similarity">
    <text evidence="1 9">Belongs to the class-I aminoacyl-tRNA synthetase family.</text>
</comment>
<dbReference type="SUPFAM" id="SSF47323">
    <property type="entry name" value="Anticodon-binding domain of a subclass of class I aminoacyl-tRNA synthetases"/>
    <property type="match status" value="1"/>
</dbReference>
<dbReference type="PROSITE" id="PS00178">
    <property type="entry name" value="AA_TRNA_LIGASE_I"/>
    <property type="match status" value="1"/>
</dbReference>
<dbReference type="InterPro" id="IPR033708">
    <property type="entry name" value="Anticodon_Ile_BEm"/>
</dbReference>
<dbReference type="GO" id="GO:0016874">
    <property type="term" value="F:ligase activity"/>
    <property type="evidence" value="ECO:0007669"/>
    <property type="project" value="UniProtKB-KW"/>
</dbReference>
<feature type="compositionally biased region" description="Basic and acidic residues" evidence="10">
    <location>
        <begin position="656"/>
        <end position="672"/>
    </location>
</feature>
<evidence type="ECO:0000256" key="9">
    <source>
        <dbReference type="RuleBase" id="RU363035"/>
    </source>
</evidence>
<dbReference type="SUPFAM" id="SSF52374">
    <property type="entry name" value="Nucleotidylyl transferase"/>
    <property type="match status" value="1"/>
</dbReference>
<dbReference type="PANTHER" id="PTHR42765">
    <property type="entry name" value="SOLEUCYL-TRNA SYNTHETASE"/>
    <property type="match status" value="1"/>
</dbReference>
<dbReference type="InterPro" id="IPR013155">
    <property type="entry name" value="M/V/L/I-tRNA-synth_anticd-bd"/>
</dbReference>
<evidence type="ECO:0000256" key="5">
    <source>
        <dbReference type="ARBA" id="ARBA00022840"/>
    </source>
</evidence>
<evidence type="ECO:0000256" key="8">
    <source>
        <dbReference type="ARBA" id="ARBA00032665"/>
    </source>
</evidence>
<gene>
    <name evidence="14" type="primary">LOC107069930</name>
</gene>
<dbReference type="InterPro" id="IPR050081">
    <property type="entry name" value="Ile-tRNA_ligase"/>
</dbReference>
<feature type="domain" description="Methionyl/Valyl/Leucyl/Isoleucyl-tRNA synthetase anticodon-binding" evidence="12">
    <location>
        <begin position="742"/>
        <end position="861"/>
    </location>
</feature>
<sequence>MQYKHLYSLRVPTKHCNFCFLKLTKSYKNQVKTLHDAAKDKNNKKYSKTIILPKTDFQLRLSGKKRVDMDKYLQEKCRFLNLYHWQREHLAGPDFVLHDGPPYANGDLHMGHAVNKILKDITLRHKIMKGQRVHYVPGWDCHGLPIELKAIKNLNTENETSDPLEIRHKARIFAEDAIIKQREVFSSWGIMADWKESGCYFTNRPSYIQNQLQQFINLYEKKLIFRDFKPVYWSPSSRTALAEAELMYNEKHESKCAIIRLQMCDVPLKLKRFTNNTIYALAWTTTPWTLVANQALAFSANSEYCLVQDSHGNFYIIAEALVKDIELKIGHLKSIASINGNELSNAKYLHPIRKESLPFLPGEHVTMNLGTGLVHTAPAHGPEDFLLALRYNIPVLSVVDQNGRYTEAAGIEFAGLKVLDEGTEKVLQHLNQDIVHIEFIKHSYPYDWRTKKPVIIRASHQWFVDINSIKTKALEMLDSIEIFPEKNRLPFLNSLYAQIMKRPFWCISRQRSWGTPIPALYFKNTGQVFTNREWINRLCDLIEKNGIDCWWKWSTEELVGEEILNKFKLDKSNLKKGEDIMDIWFDSGISWSAILPEKKADLYLEGQDQLTGWFQSSLLTSVALQNSSPYNSLFVHGFVVDENAAKMSKSQGNIIHPDDITKGSKKSDKSGSEKNACGVDTLRWWVSSHGCQHTQIRVTQEILQESKESIEKLRLILRFLLGVLNSNAESKLVIDPKFLHLDWYMLHSIYHYNKQIQNLYDNYQYHNVCRLVKNWTTNDVSSIYCHLNKDKLYCDPITSAYRAATIQVIDAILTVVLRSIAPIVPHLAEEAWLHRTKNANTEYIPLHYTSYTIPESWNQSQSIECIEAALCLRSKVNKLATRNTWELATTIMSTKQDYQLLSILQKEKESSFSELCDILQVSQITLIENDTLTETQIHLNSIDRQLCKRCRRHPENDGTEICERCINILDRNNIISATAFT</sequence>
<dbReference type="Pfam" id="PF08264">
    <property type="entry name" value="Anticodon_1"/>
    <property type="match status" value="1"/>
</dbReference>
<evidence type="ECO:0000313" key="13">
    <source>
        <dbReference type="Proteomes" id="UP000694924"/>
    </source>
</evidence>
<organism evidence="13 14">
    <name type="scientific">Polistes dominula</name>
    <name type="common">European paper wasp</name>
    <name type="synonym">Vespa dominula</name>
    <dbReference type="NCBI Taxonomy" id="743375"/>
    <lineage>
        <taxon>Eukaryota</taxon>
        <taxon>Metazoa</taxon>
        <taxon>Ecdysozoa</taxon>
        <taxon>Arthropoda</taxon>
        <taxon>Hexapoda</taxon>
        <taxon>Insecta</taxon>
        <taxon>Pterygota</taxon>
        <taxon>Neoptera</taxon>
        <taxon>Endopterygota</taxon>
        <taxon>Hymenoptera</taxon>
        <taxon>Apocrita</taxon>
        <taxon>Aculeata</taxon>
        <taxon>Vespoidea</taxon>
        <taxon>Vespidae</taxon>
        <taxon>Polistinae</taxon>
        <taxon>Polistini</taxon>
        <taxon>Polistes</taxon>
    </lineage>
</organism>
<keyword evidence="7 9" id="KW-0030">Aminoacyl-tRNA synthetase</keyword>
<dbReference type="EC" id="6.1.1.5" evidence="2"/>
<proteinExistence type="inferred from homology"/>
<dbReference type="Pfam" id="PF00133">
    <property type="entry name" value="tRNA-synt_1"/>
    <property type="match status" value="1"/>
</dbReference>
<dbReference type="NCBIfam" id="TIGR00392">
    <property type="entry name" value="ileS"/>
    <property type="match status" value="1"/>
</dbReference>
<name>A0ABM1ISE9_POLDO</name>
<evidence type="ECO:0000259" key="12">
    <source>
        <dbReference type="Pfam" id="PF08264"/>
    </source>
</evidence>
<dbReference type="CDD" id="cd07960">
    <property type="entry name" value="Anticodon_Ia_Ile_BEm"/>
    <property type="match status" value="1"/>
</dbReference>
<evidence type="ECO:0000256" key="3">
    <source>
        <dbReference type="ARBA" id="ARBA00022598"/>
    </source>
</evidence>
<dbReference type="Gene3D" id="3.90.740.10">
    <property type="entry name" value="Valyl/Leucyl/Isoleucyl-tRNA synthetase, editing domain"/>
    <property type="match status" value="1"/>
</dbReference>
<dbReference type="PRINTS" id="PR00984">
    <property type="entry name" value="TRNASYNTHILE"/>
</dbReference>
<dbReference type="RefSeq" id="XP_015183136.1">
    <property type="nucleotide sequence ID" value="XM_015327650.1"/>
</dbReference>
<dbReference type="GeneID" id="107069930"/>
<keyword evidence="13" id="KW-1185">Reference proteome</keyword>
<protein>
    <recommendedName>
        <fullName evidence="2">isoleucine--tRNA ligase</fullName>
        <ecNumber evidence="2">6.1.1.5</ecNumber>
    </recommendedName>
    <alternativeName>
        <fullName evidence="8">Isoleucyl-tRNA synthetase</fullName>
    </alternativeName>
</protein>
<feature type="domain" description="Aminoacyl-tRNA synthetase class Ia" evidence="11">
    <location>
        <begin position="83"/>
        <end position="688"/>
    </location>
</feature>
<evidence type="ECO:0000259" key="11">
    <source>
        <dbReference type="Pfam" id="PF00133"/>
    </source>
</evidence>